<dbReference type="OrthoDB" id="9779941at2"/>
<dbReference type="InterPro" id="IPR005271">
    <property type="entry name" value="CmoA"/>
</dbReference>
<feature type="domain" description="Methyltransferase" evidence="5">
    <location>
        <begin position="63"/>
        <end position="161"/>
    </location>
</feature>
<keyword evidence="7" id="KW-1185">Reference proteome</keyword>
<dbReference type="NCBIfam" id="TIGR00740">
    <property type="entry name" value="carboxy-S-adenosyl-L-methionine synthase CmoA"/>
    <property type="match status" value="1"/>
</dbReference>
<dbReference type="PANTHER" id="PTHR43861:SF2">
    <property type="entry name" value="CARBOXY-S-ADENOSYL-L-METHIONINE SYNTHASE"/>
    <property type="match status" value="1"/>
</dbReference>
<dbReference type="GO" id="GO:0002098">
    <property type="term" value="P:tRNA wobble uridine modification"/>
    <property type="evidence" value="ECO:0007669"/>
    <property type="project" value="InterPro"/>
</dbReference>
<dbReference type="CDD" id="cd02440">
    <property type="entry name" value="AdoMet_MTases"/>
    <property type="match status" value="1"/>
</dbReference>
<dbReference type="GO" id="GO:0032259">
    <property type="term" value="P:methylation"/>
    <property type="evidence" value="ECO:0007669"/>
    <property type="project" value="UniProtKB-KW"/>
</dbReference>
<dbReference type="AlphaFoldDB" id="A0A518JY01"/>
<reference evidence="6 7" key="1">
    <citation type="submission" date="2019-02" db="EMBL/GenBank/DDBJ databases">
        <title>Deep-cultivation of Planctomycetes and their phenomic and genomic characterization uncovers novel biology.</title>
        <authorList>
            <person name="Wiegand S."/>
            <person name="Jogler M."/>
            <person name="Boedeker C."/>
            <person name="Pinto D."/>
            <person name="Vollmers J."/>
            <person name="Rivas-Marin E."/>
            <person name="Kohn T."/>
            <person name="Peeters S.H."/>
            <person name="Heuer A."/>
            <person name="Rast P."/>
            <person name="Oberbeckmann S."/>
            <person name="Bunk B."/>
            <person name="Jeske O."/>
            <person name="Meyerdierks A."/>
            <person name="Storesund J.E."/>
            <person name="Kallscheuer N."/>
            <person name="Luecker S."/>
            <person name="Lage O.M."/>
            <person name="Pohl T."/>
            <person name="Merkel B.J."/>
            <person name="Hornburger P."/>
            <person name="Mueller R.-W."/>
            <person name="Bruemmer F."/>
            <person name="Labrenz M."/>
            <person name="Spormann A.M."/>
            <person name="Op den Camp H."/>
            <person name="Overmann J."/>
            <person name="Amann R."/>
            <person name="Jetten M.S.M."/>
            <person name="Mascher T."/>
            <person name="Medema M.H."/>
            <person name="Devos D.P."/>
            <person name="Kaster A.-K."/>
            <person name="Ovreas L."/>
            <person name="Rohde M."/>
            <person name="Galperin M.Y."/>
            <person name="Jogler C."/>
        </authorList>
    </citation>
    <scope>NUCLEOTIDE SEQUENCE [LARGE SCALE GENOMIC DNA]</scope>
    <source>
        <strain evidence="6 7">Poly24</strain>
    </source>
</reference>
<keyword evidence="6" id="KW-0489">Methyltransferase</keyword>
<evidence type="ECO:0000256" key="1">
    <source>
        <dbReference type="ARBA" id="ARBA00022679"/>
    </source>
</evidence>
<evidence type="ECO:0000313" key="7">
    <source>
        <dbReference type="Proteomes" id="UP000315082"/>
    </source>
</evidence>
<dbReference type="Proteomes" id="UP000315082">
    <property type="component" value="Chromosome"/>
</dbReference>
<evidence type="ECO:0000259" key="5">
    <source>
        <dbReference type="Pfam" id="PF13649"/>
    </source>
</evidence>
<dbReference type="GO" id="GO:0016743">
    <property type="term" value="F:carboxyl- or carbamoyltransferase activity"/>
    <property type="evidence" value="ECO:0007669"/>
    <property type="project" value="UniProtKB-UniRule"/>
</dbReference>
<keyword evidence="2 3" id="KW-0949">S-adenosyl-L-methionine</keyword>
<feature type="binding site" evidence="3 4">
    <location>
        <position position="135"/>
    </location>
    <ligand>
        <name>S-adenosyl-L-methionine</name>
        <dbReference type="ChEBI" id="CHEBI:59789"/>
    </ligand>
</feature>
<feature type="binding site" evidence="3 4">
    <location>
        <position position="42"/>
    </location>
    <ligand>
        <name>S-adenosyl-L-methionine</name>
        <dbReference type="ChEBI" id="CHEBI:59789"/>
    </ligand>
</feature>
<keyword evidence="1 3" id="KW-0808">Transferase</keyword>
<dbReference type="Gene3D" id="3.40.50.150">
    <property type="entry name" value="Vaccinia Virus protein VP39"/>
    <property type="match status" value="1"/>
</dbReference>
<evidence type="ECO:0000313" key="6">
    <source>
        <dbReference type="EMBL" id="QDV70420.1"/>
    </source>
</evidence>
<dbReference type="Pfam" id="PF13649">
    <property type="entry name" value="Methyltransf_25"/>
    <property type="match status" value="1"/>
</dbReference>
<sequence>MKRTVSQDDIYALPLENVGDFQFDRRVVDVFPDMISRSVPGYGSILSMIGELAQQYAVADTNIYDLGCSLGAATRIISRRVPSSCTIQAVDSSPAMIARLRELLAAEAIQGCEVALHEADLAAVPIDRASFVVLNFTLQFVPAAERRSVLQTIFDGMLPGGALVLSEKISFDDPQEQLRLTQLHHAFKRANGYSELEIAQKRTALEKMMVPETLATHRTRLADVGFATVVPWFQCFNFTSILAVK</sequence>
<evidence type="ECO:0000256" key="3">
    <source>
        <dbReference type="HAMAP-Rule" id="MF_01589"/>
    </source>
</evidence>
<proteinExistence type="inferred from homology"/>
<accession>A0A518JY01</accession>
<comment type="function">
    <text evidence="3">Catalyzes the conversion of S-adenosyl-L-methionine (SAM) to carboxy-S-adenosyl-L-methionine (Cx-SAM).</text>
</comment>
<protein>
    <recommendedName>
        <fullName evidence="3">Carboxy-S-adenosyl-L-methionine synthase</fullName>
        <shortName evidence="3">Cx-SAM synthase</shortName>
        <ecNumber evidence="3">2.1.3.-</ecNumber>
    </recommendedName>
</protein>
<dbReference type="HAMAP" id="MF_01589">
    <property type="entry name" value="Cx_SAM_synthase"/>
    <property type="match status" value="1"/>
</dbReference>
<feature type="binding site" evidence="3 4">
    <location>
        <begin position="67"/>
        <end position="69"/>
    </location>
    <ligand>
        <name>S-adenosyl-L-methionine</name>
        <dbReference type="ChEBI" id="CHEBI:59789"/>
    </ligand>
</feature>
<dbReference type="InterPro" id="IPR041698">
    <property type="entry name" value="Methyltransf_25"/>
</dbReference>
<evidence type="ECO:0000256" key="4">
    <source>
        <dbReference type="PIRSR" id="PIRSR006325-1"/>
    </source>
</evidence>
<comment type="catalytic activity">
    <reaction evidence="3">
        <text>prephenate + S-adenosyl-L-methionine = carboxy-S-adenosyl-L-methionine + 3-phenylpyruvate + H2O</text>
        <dbReference type="Rhea" id="RHEA:51692"/>
        <dbReference type="ChEBI" id="CHEBI:15377"/>
        <dbReference type="ChEBI" id="CHEBI:18005"/>
        <dbReference type="ChEBI" id="CHEBI:29934"/>
        <dbReference type="ChEBI" id="CHEBI:59789"/>
        <dbReference type="ChEBI" id="CHEBI:134278"/>
    </reaction>
</comment>
<gene>
    <name evidence="3 6" type="primary">cmoA</name>
    <name evidence="6" type="ORF">Poly24_41440</name>
</gene>
<evidence type="ECO:0000256" key="2">
    <source>
        <dbReference type="ARBA" id="ARBA00022691"/>
    </source>
</evidence>
<dbReference type="GO" id="GO:1904047">
    <property type="term" value="F:S-adenosyl-L-methionine binding"/>
    <property type="evidence" value="ECO:0007669"/>
    <property type="project" value="UniProtKB-UniRule"/>
</dbReference>
<comment type="similarity">
    <text evidence="3">Belongs to the class I-like SAM-binding methyltransferase superfamily. Cx-SAM synthase family.</text>
</comment>
<dbReference type="SUPFAM" id="SSF53335">
    <property type="entry name" value="S-adenosyl-L-methionine-dependent methyltransferases"/>
    <property type="match status" value="1"/>
</dbReference>
<name>A0A518JY01_9BACT</name>
<dbReference type="EMBL" id="CP036348">
    <property type="protein sequence ID" value="QDV70420.1"/>
    <property type="molecule type" value="Genomic_DNA"/>
</dbReference>
<dbReference type="InterPro" id="IPR029063">
    <property type="entry name" value="SAM-dependent_MTases_sf"/>
</dbReference>
<feature type="binding site" evidence="3">
    <location>
        <begin position="120"/>
        <end position="121"/>
    </location>
    <ligand>
        <name>S-adenosyl-L-methionine</name>
        <dbReference type="ChEBI" id="CHEBI:59789"/>
    </ligand>
</feature>
<dbReference type="EC" id="2.1.3.-" evidence="3"/>
<dbReference type="KEGG" id="rcf:Poly24_41440"/>
<dbReference type="PIRSF" id="PIRSF006325">
    <property type="entry name" value="MeTrfase_bac"/>
    <property type="match status" value="1"/>
</dbReference>
<comment type="caution">
    <text evidence="3">Lacks conserved residue(s) required for the propagation of feature annotation.</text>
</comment>
<organism evidence="6 7">
    <name type="scientific">Rosistilla carotiformis</name>
    <dbReference type="NCBI Taxonomy" id="2528017"/>
    <lineage>
        <taxon>Bacteria</taxon>
        <taxon>Pseudomonadati</taxon>
        <taxon>Planctomycetota</taxon>
        <taxon>Planctomycetia</taxon>
        <taxon>Pirellulales</taxon>
        <taxon>Pirellulaceae</taxon>
        <taxon>Rosistilla</taxon>
    </lineage>
</organism>
<dbReference type="PANTHER" id="PTHR43861">
    <property type="entry name" value="TRANS-ACONITATE 2-METHYLTRANSFERASE-RELATED"/>
    <property type="match status" value="1"/>
</dbReference>
<dbReference type="GO" id="GO:0008168">
    <property type="term" value="F:methyltransferase activity"/>
    <property type="evidence" value="ECO:0007669"/>
    <property type="project" value="UniProtKB-KW"/>
</dbReference>
<feature type="binding site" evidence="3">
    <location>
        <position position="202"/>
    </location>
    <ligand>
        <name>S-adenosyl-L-methionine</name>
        <dbReference type="ChEBI" id="CHEBI:59789"/>
    </ligand>
</feature>